<dbReference type="EMBL" id="BLKT01000003">
    <property type="protein sequence ID" value="GFG60648.1"/>
    <property type="molecule type" value="Genomic_DNA"/>
</dbReference>
<keyword evidence="2" id="KW-1185">Reference proteome</keyword>
<dbReference type="AlphaFoldDB" id="A0A7I9WTG5"/>
<dbReference type="Proteomes" id="UP000465241">
    <property type="component" value="Unassembled WGS sequence"/>
</dbReference>
<reference evidence="1 2" key="1">
    <citation type="journal article" date="2019" name="Emerg. Microbes Infect.">
        <title>Comprehensive subspecies identification of 175 nontuberculous mycobacteria species based on 7547 genomic profiles.</title>
        <authorList>
            <person name="Matsumoto Y."/>
            <person name="Kinjo T."/>
            <person name="Motooka D."/>
            <person name="Nabeya D."/>
            <person name="Jung N."/>
            <person name="Uechi K."/>
            <person name="Horii T."/>
            <person name="Iida T."/>
            <person name="Fujita J."/>
            <person name="Nakamura S."/>
        </authorList>
    </citation>
    <scope>NUCLEOTIDE SEQUENCE [LARGE SCALE GENOMIC DNA]</scope>
    <source>
        <strain evidence="1 2">JCM 13392</strain>
    </source>
</reference>
<gene>
    <name evidence="1" type="ORF">MMUR_47840</name>
</gene>
<proteinExistence type="predicted"/>
<evidence type="ECO:0000313" key="2">
    <source>
        <dbReference type="Proteomes" id="UP000465241"/>
    </source>
</evidence>
<sequence length="368" mass="40438">MTLDFEPDATTLGLLGAEHQNGTWVGRELLPIANRIRNQGGGEDDYTRWVLSSTLWTSYVGSTSDSATSQRKHLGSAWDKAEDSKPFDLDDALSALSERIGTASWPGRAGSRNRTVALAFVNFCRDRNCFTRTISSYEVAKLCQGMAAKTAARGLADLVKLGLLTKVERTDRQPSGRSTSRYTLNLHWRTPGHKPGTSNGISDSMSTGKHSLRHICQMGDKAYELDLSTHDIWTSPRAESRGLGHTAFRVWERLWDHPGHQVFALDDPTSVLGEDVAHIGKSADELSSETGIGRRAVDAALTRLMDNCMAVELPGRPRRWLRAAYPPVEALAEVLGCAGTLDARVDSITKRQNANRVAYPSNYRARAS</sequence>
<name>A0A7I9WTG5_9MYCO</name>
<comment type="caution">
    <text evidence="1">The sequence shown here is derived from an EMBL/GenBank/DDBJ whole genome shotgun (WGS) entry which is preliminary data.</text>
</comment>
<protein>
    <submittedName>
        <fullName evidence="1">Uncharacterized protein</fullName>
    </submittedName>
</protein>
<evidence type="ECO:0000313" key="1">
    <source>
        <dbReference type="EMBL" id="GFG60648.1"/>
    </source>
</evidence>
<organism evidence="1 2">
    <name type="scientific">Mycolicibacterium murale</name>
    <dbReference type="NCBI Taxonomy" id="182220"/>
    <lineage>
        <taxon>Bacteria</taxon>
        <taxon>Bacillati</taxon>
        <taxon>Actinomycetota</taxon>
        <taxon>Actinomycetes</taxon>
        <taxon>Mycobacteriales</taxon>
        <taxon>Mycobacteriaceae</taxon>
        <taxon>Mycolicibacterium</taxon>
    </lineage>
</organism>
<dbReference type="RefSeq" id="WP_193490687.1">
    <property type="nucleotide sequence ID" value="NZ_BAAAMC010000019.1"/>
</dbReference>
<accession>A0A7I9WTG5</accession>